<evidence type="ECO:0000259" key="4">
    <source>
        <dbReference type="PROSITE" id="PS50405"/>
    </source>
</evidence>
<dbReference type="InterPro" id="IPR036249">
    <property type="entry name" value="Thioredoxin-like_sf"/>
</dbReference>
<evidence type="ECO:0000259" key="3">
    <source>
        <dbReference type="PROSITE" id="PS50404"/>
    </source>
</evidence>
<dbReference type="GO" id="GO:0006749">
    <property type="term" value="P:glutathione metabolic process"/>
    <property type="evidence" value="ECO:0007669"/>
    <property type="project" value="TreeGrafter"/>
</dbReference>
<accession>A0A4D6J7R5</accession>
<dbReference type="CDD" id="cd03045">
    <property type="entry name" value="GST_N_Delta_Epsilon"/>
    <property type="match status" value="1"/>
</dbReference>
<evidence type="ECO:0000256" key="2">
    <source>
        <dbReference type="RuleBase" id="RU003494"/>
    </source>
</evidence>
<dbReference type="FunFam" id="3.40.30.10:FF:000034">
    <property type="entry name" value="glutathione S-transferase 1"/>
    <property type="match status" value="1"/>
</dbReference>
<dbReference type="InterPro" id="IPR010987">
    <property type="entry name" value="Glutathione-S-Trfase_C-like"/>
</dbReference>
<dbReference type="Gene3D" id="3.40.30.10">
    <property type="entry name" value="Glutaredoxin"/>
    <property type="match status" value="1"/>
</dbReference>
<dbReference type="InterPro" id="IPR004045">
    <property type="entry name" value="Glutathione_S-Trfase_N"/>
</dbReference>
<dbReference type="SFLD" id="SFLDG01153">
    <property type="entry name" value="Main.4:_Theta-like"/>
    <property type="match status" value="1"/>
</dbReference>
<sequence length="219" mass="25126">MTIDLYYFPLSPPTRATMMVAKAVGVHLNLKVVDITKGEQFKPEFIRVNPQHTVPTMDDNGFILSESRTINGYLVNKYAKNDSLYPKDPKKKGIVDERLNFDLGTLYSRLFDCYIPVTFGLSSVIHQNDIEAIEEAFDKLNGFLEMGEFVAGDNLTIADFSVIISVSMAEIWGFDITRYNNVVIWYERCKQVLQKYEFDRINAPAKQLGEWFRANLETI</sequence>
<dbReference type="InterPro" id="IPR036282">
    <property type="entry name" value="Glutathione-S-Trfase_C_sf"/>
</dbReference>
<dbReference type="PROSITE" id="PS50405">
    <property type="entry name" value="GST_CTER"/>
    <property type="match status" value="1"/>
</dbReference>
<dbReference type="Gene3D" id="1.20.1050.10">
    <property type="match status" value="1"/>
</dbReference>
<organism evidence="5">
    <name type="scientific">Meteorus pulchricornis</name>
    <dbReference type="NCBI Taxonomy" id="51522"/>
    <lineage>
        <taxon>Eukaryota</taxon>
        <taxon>Metazoa</taxon>
        <taxon>Ecdysozoa</taxon>
        <taxon>Arthropoda</taxon>
        <taxon>Hexapoda</taxon>
        <taxon>Insecta</taxon>
        <taxon>Pterygota</taxon>
        <taxon>Neoptera</taxon>
        <taxon>Endopterygota</taxon>
        <taxon>Hymenoptera</taxon>
        <taxon>Apocrita</taxon>
        <taxon>Ichneumonoidea</taxon>
        <taxon>Braconidae</taxon>
        <taxon>Meteorinae</taxon>
        <taxon>Meteorus</taxon>
    </lineage>
</organism>
<dbReference type="SUPFAM" id="SSF47616">
    <property type="entry name" value="GST C-terminal domain-like"/>
    <property type="match status" value="1"/>
</dbReference>
<feature type="domain" description="GST C-terminal" evidence="4">
    <location>
        <begin position="88"/>
        <end position="208"/>
    </location>
</feature>
<dbReference type="InterPro" id="IPR040079">
    <property type="entry name" value="Glutathione_S-Trfase"/>
</dbReference>
<comment type="subunit">
    <text evidence="1">Homodimer.</text>
</comment>
<protein>
    <submittedName>
        <fullName evidence="5">Glutathione S-transferase delta 4</fullName>
    </submittedName>
</protein>
<comment type="similarity">
    <text evidence="2">Belongs to the GST superfamily.</text>
</comment>
<dbReference type="Pfam" id="PF00043">
    <property type="entry name" value="GST_C"/>
    <property type="match status" value="1"/>
</dbReference>
<name>A0A4D6J7R5_9HYME</name>
<dbReference type="AlphaFoldDB" id="A0A4D6J7R5"/>
<dbReference type="Pfam" id="PF02798">
    <property type="entry name" value="GST_N"/>
    <property type="match status" value="1"/>
</dbReference>
<dbReference type="SFLD" id="SFLDG00358">
    <property type="entry name" value="Main_(cytGST)"/>
    <property type="match status" value="1"/>
</dbReference>
<dbReference type="PANTHER" id="PTHR43969">
    <property type="entry name" value="GLUTATHIONE S TRANSFERASE D10, ISOFORM A-RELATED"/>
    <property type="match status" value="1"/>
</dbReference>
<feature type="domain" description="GST N-terminal" evidence="3">
    <location>
        <begin position="1"/>
        <end position="82"/>
    </location>
</feature>
<dbReference type="CDD" id="cd03177">
    <property type="entry name" value="GST_C_Delta_Epsilon"/>
    <property type="match status" value="1"/>
</dbReference>
<evidence type="ECO:0000313" key="5">
    <source>
        <dbReference type="EMBL" id="QCC89041.1"/>
    </source>
</evidence>
<dbReference type="SFLD" id="SFLDS00019">
    <property type="entry name" value="Glutathione_Transferase_(cytos"/>
    <property type="match status" value="1"/>
</dbReference>
<reference evidence="5" key="1">
    <citation type="submission" date="2018-03" db="EMBL/GenBank/DDBJ databases">
        <authorList>
            <person name="Sheng S."/>
        </authorList>
    </citation>
    <scope>NUCLEOTIDE SEQUENCE</scope>
</reference>
<keyword evidence="5" id="KW-0808">Transferase</keyword>
<dbReference type="PANTHER" id="PTHR43969:SF9">
    <property type="entry name" value="GLUTATHIONE S TRANSFERASE D10, ISOFORM A-RELATED"/>
    <property type="match status" value="1"/>
</dbReference>
<dbReference type="EMBL" id="MH094265">
    <property type="protein sequence ID" value="QCC89041.1"/>
    <property type="molecule type" value="mRNA"/>
</dbReference>
<dbReference type="InterPro" id="IPR004046">
    <property type="entry name" value="GST_C"/>
</dbReference>
<dbReference type="PROSITE" id="PS50404">
    <property type="entry name" value="GST_NTER"/>
    <property type="match status" value="1"/>
</dbReference>
<proteinExistence type="evidence at transcript level"/>
<evidence type="ECO:0000256" key="1">
    <source>
        <dbReference type="ARBA" id="ARBA00011738"/>
    </source>
</evidence>
<dbReference type="SUPFAM" id="SSF52833">
    <property type="entry name" value="Thioredoxin-like"/>
    <property type="match status" value="1"/>
</dbReference>
<dbReference type="FunFam" id="1.20.1050.10:FF:000007">
    <property type="entry name" value="Glutathione S-transferase 1-1"/>
    <property type="match status" value="1"/>
</dbReference>
<dbReference type="GO" id="GO:0004364">
    <property type="term" value="F:glutathione transferase activity"/>
    <property type="evidence" value="ECO:0007669"/>
    <property type="project" value="TreeGrafter"/>
</dbReference>